<gene>
    <name evidence="1" type="ORF">C6P40_005150</name>
</gene>
<sequence length="278" mass="32250">MNKRMKISSSQTLQTILATVNTSCESEESFLSTDMGEIASDMDLFNNNYNFYKVMSYDSSNVPQFDINNMIVTNLNTFSKLRGDMLQNLNLTDDVFSSLTTVDGCTIGEIIRRLSNLIKFSRYYTESWNNSINKTNQERKALKLRVDHNLDEAEKCLDSLDLPSVRLNLDVETRWPSLYLMLQSVVKYRDALLFLFSNDVFNSRHAHHRNLDSLKCACVSKDEFAVISILNEILEPFFVLTQISLRNHTSISCWREIITELHSTLNSYYMENQLFYIN</sequence>
<dbReference type="SUPFAM" id="SSF53098">
    <property type="entry name" value="Ribonuclease H-like"/>
    <property type="match status" value="1"/>
</dbReference>
<protein>
    <submittedName>
        <fullName evidence="1">Uncharacterized protein</fullName>
    </submittedName>
</protein>
<proteinExistence type="predicted"/>
<dbReference type="AlphaFoldDB" id="A0A9P7BFX3"/>
<keyword evidence="2" id="KW-1185">Reference proteome</keyword>
<evidence type="ECO:0000313" key="1">
    <source>
        <dbReference type="EMBL" id="KAG0689371.1"/>
    </source>
</evidence>
<accession>A0A9P7BFX3</accession>
<comment type="caution">
    <text evidence="1">The sequence shown here is derived from an EMBL/GenBank/DDBJ whole genome shotgun (WGS) entry which is preliminary data.</text>
</comment>
<evidence type="ECO:0000313" key="2">
    <source>
        <dbReference type="Proteomes" id="UP000697127"/>
    </source>
</evidence>
<reference evidence="1" key="1">
    <citation type="submission" date="2020-11" db="EMBL/GenBank/DDBJ databases">
        <title>Kefir isolates.</title>
        <authorList>
            <person name="Marcisauskas S."/>
            <person name="Kim Y."/>
            <person name="Blasche S."/>
        </authorList>
    </citation>
    <scope>NUCLEOTIDE SEQUENCE</scope>
    <source>
        <strain evidence="1">Olga-1</strain>
    </source>
</reference>
<dbReference type="Proteomes" id="UP000697127">
    <property type="component" value="Unassembled WGS sequence"/>
</dbReference>
<organism evidence="1 2">
    <name type="scientific">Pichia californica</name>
    <dbReference type="NCBI Taxonomy" id="460514"/>
    <lineage>
        <taxon>Eukaryota</taxon>
        <taxon>Fungi</taxon>
        <taxon>Dikarya</taxon>
        <taxon>Ascomycota</taxon>
        <taxon>Saccharomycotina</taxon>
        <taxon>Pichiomycetes</taxon>
        <taxon>Pichiales</taxon>
        <taxon>Pichiaceae</taxon>
        <taxon>Pichia</taxon>
    </lineage>
</organism>
<dbReference type="InterPro" id="IPR012337">
    <property type="entry name" value="RNaseH-like_sf"/>
</dbReference>
<dbReference type="EMBL" id="PUHW01000084">
    <property type="protein sequence ID" value="KAG0689371.1"/>
    <property type="molecule type" value="Genomic_DNA"/>
</dbReference>
<name>A0A9P7BFX3_9ASCO</name>